<dbReference type="Gene3D" id="3.40.50.300">
    <property type="entry name" value="P-loop containing nucleotide triphosphate hydrolases"/>
    <property type="match status" value="2"/>
</dbReference>
<dbReference type="SMART" id="SM01086">
    <property type="entry name" value="ClpB_D2-small"/>
    <property type="match status" value="1"/>
</dbReference>
<dbReference type="InterPro" id="IPR003593">
    <property type="entry name" value="AAA+_ATPase"/>
</dbReference>
<dbReference type="AlphaFoldDB" id="A0A2M7Z601"/>
<dbReference type="GO" id="GO:0005737">
    <property type="term" value="C:cytoplasm"/>
    <property type="evidence" value="ECO:0007669"/>
    <property type="project" value="TreeGrafter"/>
</dbReference>
<dbReference type="Pfam" id="PF07724">
    <property type="entry name" value="AAA_2"/>
    <property type="match status" value="1"/>
</dbReference>
<dbReference type="InterPro" id="IPR050130">
    <property type="entry name" value="ClpA_ClpB"/>
</dbReference>
<organism evidence="8 9">
    <name type="scientific">Candidatus Magasanikbacteria bacterium CG_4_9_14_3_um_filter_32_9</name>
    <dbReference type="NCBI Taxonomy" id="1974644"/>
    <lineage>
        <taxon>Bacteria</taxon>
        <taxon>Candidatus Magasanikiibacteriota</taxon>
    </lineage>
</organism>
<proteinExistence type="predicted"/>
<evidence type="ECO:0008006" key="10">
    <source>
        <dbReference type="Google" id="ProtNLM"/>
    </source>
</evidence>
<dbReference type="CDD" id="cd19499">
    <property type="entry name" value="RecA-like_ClpB_Hsp104-like"/>
    <property type="match status" value="1"/>
</dbReference>
<evidence type="ECO:0000256" key="5">
    <source>
        <dbReference type="SAM" id="Phobius"/>
    </source>
</evidence>
<feature type="transmembrane region" description="Helical" evidence="5">
    <location>
        <begin position="95"/>
        <end position="119"/>
    </location>
</feature>
<dbReference type="PANTHER" id="PTHR11638:SF18">
    <property type="entry name" value="HEAT SHOCK PROTEIN 104"/>
    <property type="match status" value="1"/>
</dbReference>
<dbReference type="FunFam" id="3.40.50.300:FF:000025">
    <property type="entry name" value="ATP-dependent Clp protease subunit"/>
    <property type="match status" value="1"/>
</dbReference>
<keyword evidence="4" id="KW-0143">Chaperone</keyword>
<protein>
    <recommendedName>
        <fullName evidence="10">Clp R domain-containing protein</fullName>
    </recommendedName>
</protein>
<evidence type="ECO:0000313" key="9">
    <source>
        <dbReference type="Proteomes" id="UP000230843"/>
    </source>
</evidence>
<evidence type="ECO:0000259" key="7">
    <source>
        <dbReference type="SMART" id="SM01086"/>
    </source>
</evidence>
<keyword evidence="5" id="KW-0472">Membrane</keyword>
<dbReference type="InterPro" id="IPR036628">
    <property type="entry name" value="Clp_N_dom_sf"/>
</dbReference>
<dbReference type="Pfam" id="PF17871">
    <property type="entry name" value="AAA_lid_9"/>
    <property type="match status" value="1"/>
</dbReference>
<reference evidence="9" key="1">
    <citation type="submission" date="2017-09" db="EMBL/GenBank/DDBJ databases">
        <title>Depth-based differentiation of microbial function through sediment-hosted aquifers and enrichment of novel symbionts in the deep terrestrial subsurface.</title>
        <authorList>
            <person name="Probst A.J."/>
            <person name="Ladd B."/>
            <person name="Jarett J.K."/>
            <person name="Geller-Mcgrath D.E."/>
            <person name="Sieber C.M.K."/>
            <person name="Emerson J.B."/>
            <person name="Anantharaman K."/>
            <person name="Thomas B.C."/>
            <person name="Malmstrom R."/>
            <person name="Stieglmeier M."/>
            <person name="Klingl A."/>
            <person name="Woyke T."/>
            <person name="Ryan C.M."/>
            <person name="Banfield J.F."/>
        </authorList>
    </citation>
    <scope>NUCLEOTIDE SEQUENCE [LARGE SCALE GENOMIC DNA]</scope>
</reference>
<dbReference type="InterPro" id="IPR027417">
    <property type="entry name" value="P-loop_NTPase"/>
</dbReference>
<dbReference type="GO" id="GO:0016887">
    <property type="term" value="F:ATP hydrolysis activity"/>
    <property type="evidence" value="ECO:0007669"/>
    <property type="project" value="InterPro"/>
</dbReference>
<keyword evidence="5" id="KW-0812">Transmembrane</keyword>
<sequence length="909" mass="101742">MKFQKSSQLPVLTCADPGKFKTACSGFLAVLVRRGLLLNWGYEINEYNIKLAKGEKTLDKIRIGLSLFLSFTFLALFAFFVYRDLDLSYLFSFDFWFLSGNVLVGLFVVAIFFFSYFFYRVMIFGKKSGTVESYNYKKKLEFEKQEFSAETSSDWSIVSKFKKGQQKDISKAFTDDALNVLGSAYLSAKSKKAVEISSDYLFISLLDSDLVSSAMLRLGVSPKLFKEQYSDLLLPPGKSIHLPEFGEDFYQIIFQAYELALKDDQKYVGVLDLLSCTLGQSEGLQEILYDLKIDNDKLNNVVAWFSLREKLRENYRELKKAGSFRSKHGIDRAMTAVATPFLNKFSEDLTMMAKYGGLDTCIDRKKEMEEMFRVVDSGRSSILLVGEYGVGKRTIVEGIAQLMIENNVPDRLFDKRLVQISITSLTAGTTPSGVKERISIIMNEVEHAGNVVLFIENLDELLSSGDSGLGIEVANSLSEHLGSGRFLTFATSTSGGFKKFISGSNLSSVFETVEIKELDNNQAIQVVESKIGGVENKNQVFFSYLAIEQSVVLARKFINDKSLPGSALEIASEAGSYVHSKSDSQIVTDEDIGYIVKSKTGIPTVSISGDEKSKLLNLEEEMHKRVIGQDDAVSLVANALKRARAGMRSEKKPISVFLFLGPTGVGKTELAKTIANNYFGAESNMVRIDMSEYQETNSIYRLIGQPEKQGTGILTEAVMKQPFSLVLLDELEKADKNVLNLFLQVFDDGRLTDSVGRTVDFTNTIIIATSNAGTAFVQEQLNSGVDVEEVRQKLMRSELRDYFAPEFLNRFDAIVLFKNLKKEEIKQIANLMLKQVGVQLEEKGFEFQIEDIALEELADIGYDPDFGARPMRRAIQDNIENKLADLFLENKLNRGDVVVLGRGLELEIK</sequence>
<dbReference type="GO" id="GO:0005524">
    <property type="term" value="F:ATP binding"/>
    <property type="evidence" value="ECO:0007669"/>
    <property type="project" value="UniProtKB-KW"/>
</dbReference>
<dbReference type="PRINTS" id="PR00300">
    <property type="entry name" value="CLPPROTEASEA"/>
</dbReference>
<comment type="caution">
    <text evidence="8">The sequence shown here is derived from an EMBL/GenBank/DDBJ whole genome shotgun (WGS) entry which is preliminary data.</text>
</comment>
<gene>
    <name evidence="8" type="ORF">CO137_03765</name>
</gene>
<dbReference type="Gene3D" id="1.10.8.60">
    <property type="match status" value="2"/>
</dbReference>
<keyword evidence="5" id="KW-1133">Transmembrane helix</keyword>
<evidence type="ECO:0000313" key="8">
    <source>
        <dbReference type="EMBL" id="PJA89539.1"/>
    </source>
</evidence>
<accession>A0A2M7Z601</accession>
<dbReference type="SUPFAM" id="SSF81923">
    <property type="entry name" value="Double Clp-N motif"/>
    <property type="match status" value="1"/>
</dbReference>
<evidence type="ECO:0000256" key="4">
    <source>
        <dbReference type="ARBA" id="ARBA00023186"/>
    </source>
</evidence>
<evidence type="ECO:0000256" key="1">
    <source>
        <dbReference type="ARBA" id="ARBA00022737"/>
    </source>
</evidence>
<feature type="domain" description="Clp ATPase C-terminal" evidence="7">
    <location>
        <begin position="820"/>
        <end position="906"/>
    </location>
</feature>
<feature type="domain" description="AAA+ ATPase" evidence="6">
    <location>
        <begin position="378"/>
        <end position="520"/>
    </location>
</feature>
<dbReference type="InterPro" id="IPR001270">
    <property type="entry name" value="ClpA/B"/>
</dbReference>
<evidence type="ECO:0000259" key="6">
    <source>
        <dbReference type="SMART" id="SM00382"/>
    </source>
</evidence>
<feature type="transmembrane region" description="Helical" evidence="5">
    <location>
        <begin position="63"/>
        <end position="83"/>
    </location>
</feature>
<dbReference type="Pfam" id="PF00004">
    <property type="entry name" value="AAA"/>
    <property type="match status" value="1"/>
</dbReference>
<dbReference type="SUPFAM" id="SSF52540">
    <property type="entry name" value="P-loop containing nucleoside triphosphate hydrolases"/>
    <property type="match status" value="2"/>
</dbReference>
<dbReference type="InterPro" id="IPR041546">
    <property type="entry name" value="ClpA/ClpB_AAA_lid"/>
</dbReference>
<keyword evidence="2" id="KW-0547">Nucleotide-binding</keyword>
<dbReference type="PANTHER" id="PTHR11638">
    <property type="entry name" value="ATP-DEPENDENT CLP PROTEASE"/>
    <property type="match status" value="1"/>
</dbReference>
<dbReference type="Pfam" id="PF10431">
    <property type="entry name" value="ClpB_D2-small"/>
    <property type="match status" value="1"/>
</dbReference>
<dbReference type="EMBL" id="PFVJ01000080">
    <property type="protein sequence ID" value="PJA89539.1"/>
    <property type="molecule type" value="Genomic_DNA"/>
</dbReference>
<dbReference type="Gene3D" id="1.10.1780.10">
    <property type="entry name" value="Clp, N-terminal domain"/>
    <property type="match status" value="1"/>
</dbReference>
<dbReference type="SMART" id="SM00382">
    <property type="entry name" value="AAA"/>
    <property type="match status" value="2"/>
</dbReference>
<dbReference type="InterPro" id="IPR003959">
    <property type="entry name" value="ATPase_AAA_core"/>
</dbReference>
<keyword evidence="3" id="KW-0067">ATP-binding</keyword>
<keyword evidence="1" id="KW-0677">Repeat</keyword>
<dbReference type="InterPro" id="IPR019489">
    <property type="entry name" value="Clp_ATPase_C"/>
</dbReference>
<name>A0A2M7Z601_9BACT</name>
<evidence type="ECO:0000256" key="2">
    <source>
        <dbReference type="ARBA" id="ARBA00022741"/>
    </source>
</evidence>
<evidence type="ECO:0000256" key="3">
    <source>
        <dbReference type="ARBA" id="ARBA00022840"/>
    </source>
</evidence>
<dbReference type="Proteomes" id="UP000230843">
    <property type="component" value="Unassembled WGS sequence"/>
</dbReference>
<dbReference type="GO" id="GO:0034605">
    <property type="term" value="P:cellular response to heat"/>
    <property type="evidence" value="ECO:0007669"/>
    <property type="project" value="TreeGrafter"/>
</dbReference>
<feature type="domain" description="AAA+ ATPase" evidence="6">
    <location>
        <begin position="653"/>
        <end position="821"/>
    </location>
</feature>